<dbReference type="EMBL" id="CAJMXA010000122">
    <property type="protein sequence ID" value="CAE6417326.1"/>
    <property type="molecule type" value="Genomic_DNA"/>
</dbReference>
<evidence type="ECO:0000313" key="2">
    <source>
        <dbReference type="Proteomes" id="UP000663853"/>
    </source>
</evidence>
<reference evidence="1" key="1">
    <citation type="submission" date="2021-01" db="EMBL/GenBank/DDBJ databases">
        <authorList>
            <person name="Kaushik A."/>
        </authorList>
    </citation>
    <scope>NUCLEOTIDE SEQUENCE</scope>
    <source>
        <strain evidence="1">AG6-10EEA</strain>
    </source>
</reference>
<name>A0A8H3A9Q3_9AGAM</name>
<proteinExistence type="predicted"/>
<dbReference type="AlphaFoldDB" id="A0A8H3A9Q3"/>
<organism evidence="1 2">
    <name type="scientific">Rhizoctonia solani</name>
    <dbReference type="NCBI Taxonomy" id="456999"/>
    <lineage>
        <taxon>Eukaryota</taxon>
        <taxon>Fungi</taxon>
        <taxon>Dikarya</taxon>
        <taxon>Basidiomycota</taxon>
        <taxon>Agaricomycotina</taxon>
        <taxon>Agaricomycetes</taxon>
        <taxon>Cantharellales</taxon>
        <taxon>Ceratobasidiaceae</taxon>
        <taxon>Rhizoctonia</taxon>
    </lineage>
</organism>
<gene>
    <name evidence="1" type="ORF">RDB_LOCUS8136</name>
</gene>
<accession>A0A8H3A9Q3</accession>
<sequence length="170" mass="18604">MPSNPFCSRLVTIVDRFKTRLINFRASVAQSPVEISDAMEGFLPHAVAGGRCRYTPNLNNIQANVSPCRIQQVVTGPKYGSMETSAWVTCLPRTSFQATTDAYNHHLSKTPSIDDDSINFIGCTVRSGSVSVARVPIITTDHPAMHVTPMSAVVDLWEREEQVGPSSRIA</sequence>
<dbReference type="Proteomes" id="UP000663853">
    <property type="component" value="Unassembled WGS sequence"/>
</dbReference>
<evidence type="ECO:0000313" key="1">
    <source>
        <dbReference type="EMBL" id="CAE6417326.1"/>
    </source>
</evidence>
<protein>
    <submittedName>
        <fullName evidence="1">Uncharacterized protein</fullName>
    </submittedName>
</protein>
<comment type="caution">
    <text evidence="1">The sequence shown here is derived from an EMBL/GenBank/DDBJ whole genome shotgun (WGS) entry which is preliminary data.</text>
</comment>